<dbReference type="SUPFAM" id="SSF48726">
    <property type="entry name" value="Immunoglobulin"/>
    <property type="match status" value="1"/>
</dbReference>
<dbReference type="EMBL" id="RCHS01003843">
    <property type="protein sequence ID" value="RMX39247.1"/>
    <property type="molecule type" value="Genomic_DNA"/>
</dbReference>
<accession>A0A3M6TCV1</accession>
<name>A0A3M6TCV1_POCDA</name>
<feature type="domain" description="Immunoglobulin V-set" evidence="1">
    <location>
        <begin position="284"/>
        <end position="343"/>
    </location>
</feature>
<reference evidence="2 3" key="1">
    <citation type="journal article" date="2018" name="Sci. Rep.">
        <title>Comparative analysis of the Pocillopora damicornis genome highlights role of immune system in coral evolution.</title>
        <authorList>
            <person name="Cunning R."/>
            <person name="Bay R.A."/>
            <person name="Gillette P."/>
            <person name="Baker A.C."/>
            <person name="Traylor-Knowles N."/>
        </authorList>
    </citation>
    <scope>NUCLEOTIDE SEQUENCE [LARGE SCALE GENOMIC DNA]</scope>
    <source>
        <strain evidence="2">RSMAS</strain>
        <tissue evidence="2">Whole animal</tissue>
    </source>
</reference>
<organism evidence="2 3">
    <name type="scientific">Pocillopora damicornis</name>
    <name type="common">Cauliflower coral</name>
    <name type="synonym">Millepora damicornis</name>
    <dbReference type="NCBI Taxonomy" id="46731"/>
    <lineage>
        <taxon>Eukaryota</taxon>
        <taxon>Metazoa</taxon>
        <taxon>Cnidaria</taxon>
        <taxon>Anthozoa</taxon>
        <taxon>Hexacorallia</taxon>
        <taxon>Scleractinia</taxon>
        <taxon>Astrocoeniina</taxon>
        <taxon>Pocilloporidae</taxon>
        <taxon>Pocillopora</taxon>
    </lineage>
</organism>
<dbReference type="OrthoDB" id="6009846at2759"/>
<dbReference type="Pfam" id="PF07686">
    <property type="entry name" value="V-set"/>
    <property type="match status" value="1"/>
</dbReference>
<evidence type="ECO:0000313" key="3">
    <source>
        <dbReference type="Proteomes" id="UP000275408"/>
    </source>
</evidence>
<protein>
    <recommendedName>
        <fullName evidence="1">Immunoglobulin V-set domain-containing protein</fullName>
    </recommendedName>
</protein>
<dbReference type="InterPro" id="IPR013106">
    <property type="entry name" value="Ig_V-set"/>
</dbReference>
<dbReference type="InterPro" id="IPR036179">
    <property type="entry name" value="Ig-like_dom_sf"/>
</dbReference>
<dbReference type="Proteomes" id="UP000275408">
    <property type="component" value="Unassembled WGS sequence"/>
</dbReference>
<comment type="caution">
    <text evidence="2">The sequence shown here is derived from an EMBL/GenBank/DDBJ whole genome shotgun (WGS) entry which is preliminary data.</text>
</comment>
<gene>
    <name evidence="2" type="ORF">pdam_00018976</name>
</gene>
<dbReference type="InterPro" id="IPR013783">
    <property type="entry name" value="Ig-like_fold"/>
</dbReference>
<sequence length="429" mass="49110">MHVMKAWERKKVMSDTCKFQCLVTAARELSFEIVARQDEDFYSCTENTIFRLAGLRTSHMIHYGRYGCTFKTSILTQQLHRMHFSTDSSYSVSYSVCGDMRFTNDKPKDSIKASLGDNVPLRWTFTYNDDGKNSAGPWRARGVHEIIFGQWKSTYGKILFFEKIVAVDNSGNFTVRDGNKDKIDWNFSKDQLTFTIKNMALKDQAKYGVHVELGLDQSPLEHFVNVEVVSKQVSKDQSTNVRNAYTSETVDILFTRSKDDSSKNFRKYEILKKYSLITLGKEKDGKNKFFCKDNTSHTATCEERFSFRYVNSSYVSFQIRNVTSQDAGLYFCQTYFRGVNKENDPQYEHVNLIVQGHPTVLTTSAFTTTSDQSVYPTSASMATSDHSGDLKDLKWRELEWSQAIENVMEVSCKAWGLISFAVVVQVAVV</sequence>
<proteinExistence type="predicted"/>
<dbReference type="Gene3D" id="2.60.40.10">
    <property type="entry name" value="Immunoglobulins"/>
    <property type="match status" value="1"/>
</dbReference>
<dbReference type="AlphaFoldDB" id="A0A3M6TCV1"/>
<evidence type="ECO:0000313" key="2">
    <source>
        <dbReference type="EMBL" id="RMX39247.1"/>
    </source>
</evidence>
<keyword evidence="3" id="KW-1185">Reference proteome</keyword>
<evidence type="ECO:0000259" key="1">
    <source>
        <dbReference type="Pfam" id="PF07686"/>
    </source>
</evidence>